<evidence type="ECO:0000313" key="1">
    <source>
        <dbReference type="EMBL" id="MBX62306.1"/>
    </source>
</evidence>
<dbReference type="AlphaFoldDB" id="A0A2P2Q5S3"/>
<organism evidence="1">
    <name type="scientific">Rhizophora mucronata</name>
    <name type="common">Asiatic mangrove</name>
    <dbReference type="NCBI Taxonomy" id="61149"/>
    <lineage>
        <taxon>Eukaryota</taxon>
        <taxon>Viridiplantae</taxon>
        <taxon>Streptophyta</taxon>
        <taxon>Embryophyta</taxon>
        <taxon>Tracheophyta</taxon>
        <taxon>Spermatophyta</taxon>
        <taxon>Magnoliopsida</taxon>
        <taxon>eudicotyledons</taxon>
        <taxon>Gunneridae</taxon>
        <taxon>Pentapetalae</taxon>
        <taxon>rosids</taxon>
        <taxon>fabids</taxon>
        <taxon>Malpighiales</taxon>
        <taxon>Rhizophoraceae</taxon>
        <taxon>Rhizophora</taxon>
    </lineage>
</organism>
<protein>
    <submittedName>
        <fullName evidence="1">Uncharacterized protein</fullName>
    </submittedName>
</protein>
<dbReference type="EMBL" id="GGEC01081822">
    <property type="protein sequence ID" value="MBX62306.1"/>
    <property type="molecule type" value="Transcribed_RNA"/>
</dbReference>
<accession>A0A2P2Q5S3</accession>
<proteinExistence type="predicted"/>
<sequence>MLCHLCVIDTVCSWVNSSSFRVM</sequence>
<reference evidence="1" key="1">
    <citation type="submission" date="2018-02" db="EMBL/GenBank/DDBJ databases">
        <title>Rhizophora mucronata_Transcriptome.</title>
        <authorList>
            <person name="Meera S.P."/>
            <person name="Sreeshan A."/>
            <person name="Augustine A."/>
        </authorList>
    </citation>
    <scope>NUCLEOTIDE SEQUENCE</scope>
    <source>
        <tissue evidence="1">Leaf</tissue>
    </source>
</reference>
<name>A0A2P2Q5S3_RHIMU</name>